<dbReference type="Pfam" id="PF13478">
    <property type="entry name" value="XdhC_C"/>
    <property type="match status" value="1"/>
</dbReference>
<organism evidence="2 3">
    <name type="scientific">Parapusillimonas granuli</name>
    <dbReference type="NCBI Taxonomy" id="380911"/>
    <lineage>
        <taxon>Bacteria</taxon>
        <taxon>Pseudomonadati</taxon>
        <taxon>Pseudomonadota</taxon>
        <taxon>Betaproteobacteria</taxon>
        <taxon>Burkholderiales</taxon>
        <taxon>Alcaligenaceae</taxon>
        <taxon>Parapusillimonas</taxon>
    </lineage>
</organism>
<dbReference type="GO" id="GO:0016491">
    <property type="term" value="F:oxidoreductase activity"/>
    <property type="evidence" value="ECO:0007669"/>
    <property type="project" value="InterPro"/>
</dbReference>
<evidence type="ECO:0000313" key="2">
    <source>
        <dbReference type="EMBL" id="NYT48363.1"/>
    </source>
</evidence>
<comment type="caution">
    <text evidence="2">The sequence shown here is derived from an EMBL/GenBank/DDBJ whole genome shotgun (WGS) entry which is preliminary data.</text>
</comment>
<dbReference type="InterPro" id="IPR003777">
    <property type="entry name" value="XdhC_CoxI"/>
</dbReference>
<sequence>MNTTAPDTALLSEALRLSEQDRPYAWATVVRAAPPTSAYVGAQAIVTAEGSLLGWVGGGCARDIVVQSCLGAIQDGNPRLIRISNDGQVSDPDTEHHAMPCASNGALELFIQPVRPAPALCIAGSTPAAMAAGAIAGVLGWRVSHGRPGVDGPPPDYVLVATQGADDAENLEWALSSPARKVLLIASRRKAEALADAMRRAGLGESRLSDLESPAGPDIQAGTPAEVALAAVAGLVRAHRRASGAAPSRDAHLDEPRAAEPAAARAAAAAYVNPVCLRPIDPASALHTVSIEGATHYFCCNGCKAKFDGDPMKYLEIARRMPGAGHGPEAA</sequence>
<reference evidence="2 3" key="1">
    <citation type="submission" date="2020-07" db="EMBL/GenBank/DDBJ databases">
        <title>Taxonomic revisions and descriptions of new bacterial species based on genomic comparisons in the high-G+C-content subgroup of the family Alcaligenaceae.</title>
        <authorList>
            <person name="Szabo A."/>
            <person name="Felfoldi T."/>
        </authorList>
    </citation>
    <scope>NUCLEOTIDE SEQUENCE [LARGE SCALE GENOMIC DNA]</scope>
    <source>
        <strain evidence="2 3">LMG 24012</strain>
    </source>
</reference>
<name>A0A853FUU1_9BURK</name>
<dbReference type="Pfam" id="PF02625">
    <property type="entry name" value="XdhC_CoxI"/>
    <property type="match status" value="1"/>
</dbReference>
<gene>
    <name evidence="2" type="ORF">H0A72_03475</name>
</gene>
<dbReference type="InterPro" id="IPR052698">
    <property type="entry name" value="MoCofactor_Util/Proc"/>
</dbReference>
<proteinExistence type="predicted"/>
<dbReference type="PANTHER" id="PTHR30388">
    <property type="entry name" value="ALDEHYDE OXIDOREDUCTASE MOLYBDENUM COFACTOR ASSEMBLY PROTEIN"/>
    <property type="match status" value="1"/>
</dbReference>
<dbReference type="InterPro" id="IPR011017">
    <property type="entry name" value="TRASH_dom"/>
</dbReference>
<dbReference type="Pfam" id="PF04945">
    <property type="entry name" value="YHS"/>
    <property type="match status" value="1"/>
</dbReference>
<evidence type="ECO:0000313" key="3">
    <source>
        <dbReference type="Proteomes" id="UP000559809"/>
    </source>
</evidence>
<protein>
    <submittedName>
        <fullName evidence="2">XdhC family protein</fullName>
    </submittedName>
</protein>
<dbReference type="Gene3D" id="3.40.50.720">
    <property type="entry name" value="NAD(P)-binding Rossmann-like Domain"/>
    <property type="match status" value="1"/>
</dbReference>
<evidence type="ECO:0000259" key="1">
    <source>
        <dbReference type="SMART" id="SM00746"/>
    </source>
</evidence>
<accession>A0A853FUU1</accession>
<dbReference type="SUPFAM" id="SSF47240">
    <property type="entry name" value="Ferritin-like"/>
    <property type="match status" value="1"/>
</dbReference>
<dbReference type="PANTHER" id="PTHR30388:SF6">
    <property type="entry name" value="XANTHINE DEHYDROGENASE SUBUNIT A-RELATED"/>
    <property type="match status" value="1"/>
</dbReference>
<dbReference type="RefSeq" id="WP_180153680.1">
    <property type="nucleotide sequence ID" value="NZ_JACCEM010000002.1"/>
</dbReference>
<dbReference type="SMART" id="SM00746">
    <property type="entry name" value="TRASH"/>
    <property type="match status" value="1"/>
</dbReference>
<feature type="domain" description="TRASH" evidence="1">
    <location>
        <begin position="273"/>
        <end position="311"/>
    </location>
</feature>
<dbReference type="InterPro" id="IPR012348">
    <property type="entry name" value="RNR-like"/>
</dbReference>
<dbReference type="EMBL" id="JACCEM010000002">
    <property type="protein sequence ID" value="NYT48363.1"/>
    <property type="molecule type" value="Genomic_DNA"/>
</dbReference>
<dbReference type="Proteomes" id="UP000559809">
    <property type="component" value="Unassembled WGS sequence"/>
</dbReference>
<keyword evidence="3" id="KW-1185">Reference proteome</keyword>
<dbReference type="InterPro" id="IPR027051">
    <property type="entry name" value="XdhC_Rossmann_dom"/>
</dbReference>
<dbReference type="Gene3D" id="1.10.620.20">
    <property type="entry name" value="Ribonucleotide Reductase, subunit A"/>
    <property type="match status" value="1"/>
</dbReference>
<dbReference type="InterPro" id="IPR007029">
    <property type="entry name" value="YHS_dom"/>
</dbReference>
<dbReference type="InterPro" id="IPR009078">
    <property type="entry name" value="Ferritin-like_SF"/>
</dbReference>
<dbReference type="AlphaFoldDB" id="A0A853FUU1"/>